<dbReference type="AlphaFoldDB" id="A0A0D6ELF1"/>
<evidence type="ECO:0000259" key="5">
    <source>
        <dbReference type="Pfam" id="PF08623"/>
    </source>
</evidence>
<dbReference type="PANTHER" id="PTHR12696">
    <property type="entry name" value="TIP120"/>
    <property type="match status" value="1"/>
</dbReference>
<dbReference type="SUPFAM" id="SSF48371">
    <property type="entry name" value="ARM repeat"/>
    <property type="match status" value="1"/>
</dbReference>
<feature type="compositionally biased region" description="Acidic residues" evidence="4">
    <location>
        <begin position="26"/>
        <end position="51"/>
    </location>
</feature>
<evidence type="ECO:0000256" key="3">
    <source>
        <dbReference type="ARBA" id="ARBA00022786"/>
    </source>
</evidence>
<keyword evidence="2" id="KW-0677">Repeat</keyword>
<dbReference type="Pfam" id="PF08623">
    <property type="entry name" value="TIP120"/>
    <property type="match status" value="1"/>
</dbReference>
<dbReference type="InterPro" id="IPR011989">
    <property type="entry name" value="ARM-like"/>
</dbReference>
<gene>
    <name evidence="6" type="primary">SPOSA6832_02353</name>
</gene>
<dbReference type="EMBL" id="CENE01000008">
    <property type="protein sequence ID" value="CEQ40716.1"/>
    <property type="molecule type" value="Genomic_DNA"/>
</dbReference>
<organism evidence="6 7">
    <name type="scientific">Sporidiobolus salmonicolor</name>
    <name type="common">Yeast-like fungus</name>
    <name type="synonym">Sporobolomyces salmonicolor</name>
    <dbReference type="NCBI Taxonomy" id="5005"/>
    <lineage>
        <taxon>Eukaryota</taxon>
        <taxon>Fungi</taxon>
        <taxon>Dikarya</taxon>
        <taxon>Basidiomycota</taxon>
        <taxon>Pucciniomycotina</taxon>
        <taxon>Microbotryomycetes</taxon>
        <taxon>Sporidiobolales</taxon>
        <taxon>Sporidiobolaceae</taxon>
        <taxon>Sporobolomyces</taxon>
    </lineage>
</organism>
<accession>A0A0D6ELF1</accession>
<dbReference type="InterPro" id="IPR039852">
    <property type="entry name" value="CAND1/CAND2"/>
</dbReference>
<evidence type="ECO:0000256" key="2">
    <source>
        <dbReference type="ARBA" id="ARBA00022737"/>
    </source>
</evidence>
<evidence type="ECO:0000256" key="4">
    <source>
        <dbReference type="SAM" id="MobiDB-lite"/>
    </source>
</evidence>
<dbReference type="OrthoDB" id="6260732at2759"/>
<dbReference type="Pfam" id="PF25782">
    <property type="entry name" value="TPR_CAND1"/>
    <property type="match status" value="1"/>
</dbReference>
<keyword evidence="7" id="KW-1185">Reference proteome</keyword>
<feature type="region of interest" description="Disordered" evidence="4">
    <location>
        <begin position="19"/>
        <end position="53"/>
    </location>
</feature>
<sequence length="899" mass="97847">MQGEMNNVVEKAVELLKFDPNYAGGNDDEDEEMGGVSDDEDLDDEYDDEDDTSWRVRRSAAKLLATCISTRPDLLSHFYKTVSPALIARFGDREETVKVEVWTTYTLNSQTPNIVRSIVKQLNAKSLATRQAGFVLLHELISVLDGGLESQIPQLVGRVETALKSTDSGLSGAATSLKIEVLSLLALFFRTHHLKTFTDDLPKLVPLLVSAINDRFNKIAAEAFITSSSLIKALRPVTPTVSTLAPSLVAHLTAIYQATMQRLIGPDADEEVKGKGIQTLGTLLYHAGDYAAGDLAAALSFLRDRLKIEVQRIVAVQTVGQVASSPVCRGDELDAWVRDCLAEVSPLFRKVHRPLKIAAFECIDALLARAAAAGVPTETSSALLTDLQPLLTDQDVNLLPHALNTVATLLSIDPLSSTEIDDSILPRIFELVQSPLVQGPSLEGLLTFFQAYIKAGANPKPLLKKLGASADGVKKSVEASGTQSGMQSLVTASRCIGMIMKECPDVGEDVIIENEEVVKSANSSPAALILSLLTLGEVGRIIEFGSHQPVFARIVEHFSAESEDVRRSAAFSAGNIAVGNKEAFLPTILQLIQSDDKKRYLALQALKEVNFSRPFVPSRYRAKSPFALQVILHSSPESLAAISDQLWTPLFENCEAQEEGIRNIAADCLGHLTVSNPAKYLPQLQARLSSDSRHTRATVIAALRFTFTNDSTTYDELLAPLIVEFFKLMHDPDLGVRRLALASLNSAAHNKPHLVRDHLSTLLPELYAQTVVDESLIRIVEMGPRVIAGLSDEEEVKKLCYVMLVKLAQVAPTAVTQRLDETVPAFTETLGVVLKDNATKQEAERTLELQKSTIRCIAVLNPSTPKFSTYISTVVANGKMAGELKEAMKLSQTVAMDLD</sequence>
<evidence type="ECO:0000313" key="6">
    <source>
        <dbReference type="EMBL" id="CEQ40716.1"/>
    </source>
</evidence>
<dbReference type="InterPro" id="IPR013932">
    <property type="entry name" value="TATA-bd_TIP120"/>
</dbReference>
<reference evidence="7" key="1">
    <citation type="submission" date="2015-02" db="EMBL/GenBank/DDBJ databases">
        <authorList>
            <person name="Gon?alves P."/>
        </authorList>
    </citation>
    <scope>NUCLEOTIDE SEQUENCE [LARGE SCALE GENOMIC DNA]</scope>
</reference>
<dbReference type="GO" id="GO:0010265">
    <property type="term" value="P:SCF complex assembly"/>
    <property type="evidence" value="ECO:0007669"/>
    <property type="project" value="InterPro"/>
</dbReference>
<dbReference type="Proteomes" id="UP000243876">
    <property type="component" value="Unassembled WGS sequence"/>
</dbReference>
<feature type="domain" description="TATA-binding protein interacting (TIP20)" evidence="5">
    <location>
        <begin position="785"/>
        <end position="866"/>
    </location>
</feature>
<evidence type="ECO:0000313" key="7">
    <source>
        <dbReference type="Proteomes" id="UP000243876"/>
    </source>
</evidence>
<keyword evidence="3" id="KW-0833">Ubl conjugation pathway</keyword>
<dbReference type="InterPro" id="IPR016024">
    <property type="entry name" value="ARM-type_fold"/>
</dbReference>
<evidence type="ECO:0000256" key="1">
    <source>
        <dbReference type="ARBA" id="ARBA00007657"/>
    </source>
</evidence>
<protein>
    <submittedName>
        <fullName evidence="6">SPOSA6832_02353-mRNA-1:cds</fullName>
    </submittedName>
</protein>
<comment type="similarity">
    <text evidence="1">Belongs to the CAND family.</text>
</comment>
<dbReference type="Gene3D" id="1.25.10.10">
    <property type="entry name" value="Leucine-rich Repeat Variant"/>
    <property type="match status" value="1"/>
</dbReference>
<proteinExistence type="inferred from homology"/>
<name>A0A0D6ELF1_SPOSA</name>